<reference evidence="2 3" key="1">
    <citation type="submission" date="2019-07" db="EMBL/GenBank/DDBJ databases">
        <title>Caenimonas sedimenti sp. nov., isolated from activated sludge.</title>
        <authorList>
            <person name="Xu J."/>
        </authorList>
    </citation>
    <scope>NUCLEOTIDE SEQUENCE [LARGE SCALE GENOMIC DNA]</scope>
    <source>
        <strain evidence="2 3">HX-9-20</strain>
    </source>
</reference>
<dbReference type="Proteomes" id="UP000318199">
    <property type="component" value="Unassembled WGS sequence"/>
</dbReference>
<feature type="transmembrane region" description="Helical" evidence="1">
    <location>
        <begin position="12"/>
        <end position="29"/>
    </location>
</feature>
<keyword evidence="1" id="KW-0472">Membrane</keyword>
<name>A0A562ZTA6_9BURK</name>
<sequence length="97" mass="10312">MLVFEFPDAARAIGRLLMTLAVAAALLGWRGHKLLAVLDRRLAKVGVDAPRSLAEAYPTLPTWWIPESGWGFALVGVVFALGAALALAARTAKRMGA</sequence>
<proteinExistence type="predicted"/>
<dbReference type="RefSeq" id="WP_145893138.1">
    <property type="nucleotide sequence ID" value="NZ_VOBQ01000008.1"/>
</dbReference>
<comment type="caution">
    <text evidence="2">The sequence shown here is derived from an EMBL/GenBank/DDBJ whole genome shotgun (WGS) entry which is preliminary data.</text>
</comment>
<gene>
    <name evidence="2" type="ORF">FN976_11465</name>
</gene>
<dbReference type="AlphaFoldDB" id="A0A562ZTA6"/>
<protein>
    <submittedName>
        <fullName evidence="2">Uncharacterized protein</fullName>
    </submittedName>
</protein>
<evidence type="ECO:0000313" key="3">
    <source>
        <dbReference type="Proteomes" id="UP000318199"/>
    </source>
</evidence>
<accession>A0A562ZTA6</accession>
<organism evidence="2 3">
    <name type="scientific">Caenimonas sedimenti</name>
    <dbReference type="NCBI Taxonomy" id="2596921"/>
    <lineage>
        <taxon>Bacteria</taxon>
        <taxon>Pseudomonadati</taxon>
        <taxon>Pseudomonadota</taxon>
        <taxon>Betaproteobacteria</taxon>
        <taxon>Burkholderiales</taxon>
        <taxon>Comamonadaceae</taxon>
        <taxon>Caenimonas</taxon>
    </lineage>
</organism>
<dbReference type="OrthoDB" id="8911110at2"/>
<feature type="transmembrane region" description="Helical" evidence="1">
    <location>
        <begin position="70"/>
        <end position="89"/>
    </location>
</feature>
<dbReference type="EMBL" id="VOBQ01000008">
    <property type="protein sequence ID" value="TWO71525.1"/>
    <property type="molecule type" value="Genomic_DNA"/>
</dbReference>
<keyword evidence="1" id="KW-0812">Transmembrane</keyword>
<keyword evidence="1" id="KW-1133">Transmembrane helix</keyword>
<keyword evidence="3" id="KW-1185">Reference proteome</keyword>
<evidence type="ECO:0000256" key="1">
    <source>
        <dbReference type="SAM" id="Phobius"/>
    </source>
</evidence>
<evidence type="ECO:0000313" key="2">
    <source>
        <dbReference type="EMBL" id="TWO71525.1"/>
    </source>
</evidence>